<dbReference type="PANTHER" id="PTHR31321:SF127">
    <property type="entry name" value="PECTINESTERASE"/>
    <property type="match status" value="1"/>
</dbReference>
<dbReference type="SUPFAM" id="SSF51126">
    <property type="entry name" value="Pectin lyase-like"/>
    <property type="match status" value="1"/>
</dbReference>
<proteinExistence type="inferred from homology"/>
<comment type="cofactor">
    <cofactor evidence="8">
        <name>Mn(2+)</name>
        <dbReference type="ChEBI" id="CHEBI:29035"/>
    </cofactor>
    <text evidence="8">Binds 2 manganese ions per subunit.</text>
</comment>
<feature type="domain" description="Cupin type-1" evidence="12">
    <location>
        <begin position="297"/>
        <end position="438"/>
    </location>
</feature>
<dbReference type="KEGG" id="rsx:RhiXN_07707"/>
<evidence type="ECO:0000256" key="3">
    <source>
        <dbReference type="ARBA" id="ARBA00013229"/>
    </source>
</evidence>
<evidence type="ECO:0000256" key="6">
    <source>
        <dbReference type="ARBA" id="ARBA00047928"/>
    </source>
</evidence>
<feature type="binding site" evidence="8">
    <location>
        <position position="349"/>
    </location>
    <ligand>
        <name>Mn(2+)</name>
        <dbReference type="ChEBI" id="CHEBI:29035"/>
        <label>2</label>
    </ligand>
</feature>
<evidence type="ECO:0000256" key="5">
    <source>
        <dbReference type="ARBA" id="ARBA00023085"/>
    </source>
</evidence>
<evidence type="ECO:0000256" key="4">
    <source>
        <dbReference type="ARBA" id="ARBA00022801"/>
    </source>
</evidence>
<accession>A0A8H8P2C1</accession>
<dbReference type="Pfam" id="PF00190">
    <property type="entry name" value="Cupin_1"/>
    <property type="match status" value="2"/>
</dbReference>
<dbReference type="GeneID" id="67029986"/>
<dbReference type="CDD" id="cd20305">
    <property type="entry name" value="cupin_OxDC_C"/>
    <property type="match status" value="1"/>
</dbReference>
<dbReference type="InterPro" id="IPR011051">
    <property type="entry name" value="RmlC_Cupin_sf"/>
</dbReference>
<gene>
    <name evidence="13" type="ORF">RhiXN_07707</name>
</gene>
<organism evidence="13 14">
    <name type="scientific">Rhizoctonia solani</name>
    <dbReference type="NCBI Taxonomy" id="456999"/>
    <lineage>
        <taxon>Eukaryota</taxon>
        <taxon>Fungi</taxon>
        <taxon>Dikarya</taxon>
        <taxon>Basidiomycota</taxon>
        <taxon>Agaricomycotina</taxon>
        <taxon>Agaricomycetes</taxon>
        <taxon>Cantharellales</taxon>
        <taxon>Ceratobasidiaceae</taxon>
        <taxon>Rhizoctonia</taxon>
    </lineage>
</organism>
<dbReference type="InterPro" id="IPR012334">
    <property type="entry name" value="Pectin_lyas_fold"/>
</dbReference>
<feature type="signal peptide" evidence="11">
    <location>
        <begin position="1"/>
        <end position="15"/>
    </location>
</feature>
<evidence type="ECO:0000256" key="8">
    <source>
        <dbReference type="PIRSR" id="PIRSR617774-2"/>
    </source>
</evidence>
<evidence type="ECO:0000313" key="13">
    <source>
        <dbReference type="EMBL" id="QRW22671.1"/>
    </source>
</evidence>
<protein>
    <recommendedName>
        <fullName evidence="3">pectinesterase</fullName>
        <ecNumber evidence="3">3.1.1.11</ecNumber>
    </recommendedName>
</protein>
<feature type="chain" id="PRO_5034932691" description="pectinesterase" evidence="11">
    <location>
        <begin position="16"/>
        <end position="769"/>
    </location>
</feature>
<dbReference type="NCBIfam" id="TIGR03404">
    <property type="entry name" value="bicupin_oxalic"/>
    <property type="match status" value="1"/>
</dbReference>
<evidence type="ECO:0000256" key="10">
    <source>
        <dbReference type="SAM" id="MobiDB-lite"/>
    </source>
</evidence>
<dbReference type="RefSeq" id="XP_043182908.1">
    <property type="nucleotide sequence ID" value="XM_043327523.1"/>
</dbReference>
<dbReference type="UniPathway" id="UPA00545">
    <property type="reaction ID" value="UER00823"/>
</dbReference>
<evidence type="ECO:0000313" key="14">
    <source>
        <dbReference type="Proteomes" id="UP000650533"/>
    </source>
</evidence>
<feature type="domain" description="Cupin type-1" evidence="12">
    <location>
        <begin position="125"/>
        <end position="260"/>
    </location>
</feature>
<feature type="binding site" evidence="8">
    <location>
        <position position="160"/>
    </location>
    <ligand>
        <name>Mn(2+)</name>
        <dbReference type="ChEBI" id="CHEBI:29035"/>
        <label>1</label>
    </ligand>
</feature>
<evidence type="ECO:0000259" key="12">
    <source>
        <dbReference type="SMART" id="SM00835"/>
    </source>
</evidence>
<dbReference type="Gene3D" id="2.160.20.10">
    <property type="entry name" value="Single-stranded right-handed beta-helix, Pectin lyase-like"/>
    <property type="match status" value="1"/>
</dbReference>
<feature type="active site" evidence="9">
    <location>
        <position position="633"/>
    </location>
</feature>
<comment type="pathway">
    <text evidence="1">Glycan metabolism; pectin degradation; 2-dehydro-3-deoxy-D-gluconate from pectin: step 1/5.</text>
</comment>
<feature type="region of interest" description="Disordered" evidence="10">
    <location>
        <begin position="20"/>
        <end position="53"/>
    </location>
</feature>
<dbReference type="GO" id="GO:0030599">
    <property type="term" value="F:pectinesterase activity"/>
    <property type="evidence" value="ECO:0007669"/>
    <property type="project" value="UniProtKB-EC"/>
</dbReference>
<dbReference type="Gene3D" id="2.60.120.10">
    <property type="entry name" value="Jelly Rolls"/>
    <property type="match status" value="2"/>
</dbReference>
<dbReference type="AlphaFoldDB" id="A0A8H8P2C1"/>
<dbReference type="PROSITE" id="PS00503">
    <property type="entry name" value="PECTINESTERASE_2"/>
    <property type="match status" value="1"/>
</dbReference>
<dbReference type="InterPro" id="IPR017774">
    <property type="entry name" value="Bicupin_oxalate_deCO2ase/Oxase"/>
</dbReference>
<reference evidence="13" key="1">
    <citation type="submission" date="2020-05" db="EMBL/GenBank/DDBJ databases">
        <title>Evolutionary and genomic comparisons of hybrid uninucleate and nonhybrid Rhizoctonia fungi.</title>
        <authorList>
            <person name="Li C."/>
            <person name="Chen X."/>
        </authorList>
    </citation>
    <scope>NUCLEOTIDE SEQUENCE</scope>
    <source>
        <strain evidence="13">AG-1 IA</strain>
    </source>
</reference>
<feature type="binding site" evidence="8">
    <location>
        <position position="342"/>
    </location>
    <ligand>
        <name>Mn(2+)</name>
        <dbReference type="ChEBI" id="CHEBI:29035"/>
        <label>2</label>
    </ligand>
</feature>
<dbReference type="CDD" id="cd20304">
    <property type="entry name" value="cupin_OxDC_N"/>
    <property type="match status" value="1"/>
</dbReference>
<dbReference type="Pfam" id="PF01095">
    <property type="entry name" value="Pectinesterase"/>
    <property type="match status" value="1"/>
</dbReference>
<dbReference type="SMART" id="SM00835">
    <property type="entry name" value="Cupin_1"/>
    <property type="match status" value="2"/>
</dbReference>
<evidence type="ECO:0000256" key="2">
    <source>
        <dbReference type="ARBA" id="ARBA00008891"/>
    </source>
</evidence>
<keyword evidence="11" id="KW-0732">Signal</keyword>
<comment type="similarity">
    <text evidence="2">Belongs to the pectinesterase family.</text>
</comment>
<evidence type="ECO:0000256" key="7">
    <source>
        <dbReference type="PIRSR" id="PIRSR617774-1"/>
    </source>
</evidence>
<comment type="catalytic activity">
    <reaction evidence="6">
        <text>[(1-&gt;4)-alpha-D-galacturonosyl methyl ester](n) + n H2O = [(1-&gt;4)-alpha-D-galacturonosyl](n) + n methanol + n H(+)</text>
        <dbReference type="Rhea" id="RHEA:22380"/>
        <dbReference type="Rhea" id="RHEA-COMP:14570"/>
        <dbReference type="Rhea" id="RHEA-COMP:14573"/>
        <dbReference type="ChEBI" id="CHEBI:15377"/>
        <dbReference type="ChEBI" id="CHEBI:15378"/>
        <dbReference type="ChEBI" id="CHEBI:17790"/>
        <dbReference type="ChEBI" id="CHEBI:140522"/>
        <dbReference type="ChEBI" id="CHEBI:140523"/>
        <dbReference type="EC" id="3.1.1.11"/>
    </reaction>
</comment>
<feature type="compositionally biased region" description="Low complexity" evidence="10">
    <location>
        <begin position="20"/>
        <end position="50"/>
    </location>
</feature>
<keyword evidence="5" id="KW-0063">Aspartyl esterase</keyword>
<name>A0A8H8P2C1_9AGAM</name>
<keyword evidence="8" id="KW-0479">Metal-binding</keyword>
<feature type="binding site" evidence="8">
    <location>
        <position position="166"/>
    </location>
    <ligand>
        <name>Mn(2+)</name>
        <dbReference type="ChEBI" id="CHEBI:29035"/>
        <label>1</label>
    </ligand>
</feature>
<sequence length="769" mass="82533">MLFTPLLALATYAAAAPAGTSSSLSVAPTSTSTPASATAATGTSAAAVPSPTVPYASDDPNYSYLDRYQSGTPEPIIGAAGADILGPQNIPLERESPDFMAPPTTDSGSVENVKWPMAISHNRVQDGGWARQQNEHDMPLATAMAGVDMRLKAGAIREMHWHVTAEWGYVMAGSCRVNVVNQLGRNYLADVYPGDLWYFPEGIPHSIQGLNDTADGCEFMLVLDSGTFSEDSTFLLTDWMAHVPKEVLAKNFRVNASAFDHIPGEQLWIFPSAVPTESVAEANPVSPQGEALLPYTFAASKAPATNVTGGSVKVVDSRTFNVSKTIAVAEVTVVPGGIRELHWHPTQPEWTFYLEGTARVTVFASSGNARTFDYQAGDIGYVPPTFGHYVENTGNTTMKYLEIFKTDIYEDISLNQWLALTPPEMVKAHLQLDDETISQLQKVKPIVVGPGEWAGKDCRIVRWHRSLCLDARGAATIESRADVPAGAITIGSGGKYSTISAALKDTSSNIYYIYSGTYKEQVYINRANVKIYGQTASKLNYNSNTVTITNSLSAAAAGSNDLSGTVRVAAAGVSLYNLNIANTYGKGAQAIALSVQAGTFGAYACKLTGYQDTLLANKGTQFYGRSYINGATDFIFGTEASIWITKSTIETVASGYITASGRNSGDANYYVIDNSTIKGTGSCYLGRPWREYARVIFQNSNIGSNIVAAGWKNWNDNTPNTAHVYYGEYNNSGAGAWNSKRVSFATKMTSPIAISTVLGSTSWVDSAYL</sequence>
<dbReference type="InterPro" id="IPR011050">
    <property type="entry name" value="Pectin_lyase_fold/virulence"/>
</dbReference>
<evidence type="ECO:0000256" key="9">
    <source>
        <dbReference type="PROSITE-ProRule" id="PRU10040"/>
    </source>
</evidence>
<feature type="binding site" evidence="8">
    <location>
        <position position="344"/>
    </location>
    <ligand>
        <name>Mn(2+)</name>
        <dbReference type="ChEBI" id="CHEBI:29035"/>
        <label>2</label>
    </ligand>
</feature>
<dbReference type="EC" id="3.1.1.11" evidence="3"/>
<keyword evidence="4" id="KW-0378">Hydrolase</keyword>
<dbReference type="InterPro" id="IPR014710">
    <property type="entry name" value="RmlC-like_jellyroll"/>
</dbReference>
<dbReference type="EMBL" id="CP059666">
    <property type="protein sequence ID" value="QRW22671.1"/>
    <property type="molecule type" value="Genomic_DNA"/>
</dbReference>
<dbReference type="GO" id="GO:0042545">
    <property type="term" value="P:cell wall modification"/>
    <property type="evidence" value="ECO:0007669"/>
    <property type="project" value="InterPro"/>
</dbReference>
<dbReference type="InterPro" id="IPR033131">
    <property type="entry name" value="Pectinesterase_Asp_AS"/>
</dbReference>
<dbReference type="InterPro" id="IPR006045">
    <property type="entry name" value="Cupin_1"/>
</dbReference>
<evidence type="ECO:0000256" key="11">
    <source>
        <dbReference type="SAM" id="SignalP"/>
    </source>
</evidence>
<dbReference type="InterPro" id="IPR000070">
    <property type="entry name" value="Pectinesterase_cat"/>
</dbReference>
<feature type="binding site" evidence="8">
    <location>
        <position position="205"/>
    </location>
    <ligand>
        <name>Mn(2+)</name>
        <dbReference type="ChEBI" id="CHEBI:29035"/>
        <label>1</label>
    </ligand>
</feature>
<feature type="active site" description="Proton donor" evidence="7">
    <location>
        <position position="402"/>
    </location>
</feature>
<feature type="binding site" evidence="8">
    <location>
        <position position="388"/>
    </location>
    <ligand>
        <name>Mn(2+)</name>
        <dbReference type="ChEBI" id="CHEBI:29035"/>
        <label>2</label>
    </ligand>
</feature>
<dbReference type="SUPFAM" id="SSF51182">
    <property type="entry name" value="RmlC-like cupins"/>
    <property type="match status" value="1"/>
</dbReference>
<dbReference type="GO" id="GO:0046872">
    <property type="term" value="F:metal ion binding"/>
    <property type="evidence" value="ECO:0007669"/>
    <property type="project" value="UniProtKB-KW"/>
</dbReference>
<feature type="binding site" evidence="8">
    <location>
        <position position="162"/>
    </location>
    <ligand>
        <name>Mn(2+)</name>
        <dbReference type="ChEBI" id="CHEBI:29035"/>
        <label>1</label>
    </ligand>
</feature>
<dbReference type="Proteomes" id="UP000650533">
    <property type="component" value="Chromosome 9"/>
</dbReference>
<evidence type="ECO:0000256" key="1">
    <source>
        <dbReference type="ARBA" id="ARBA00005184"/>
    </source>
</evidence>
<dbReference type="GO" id="GO:0033609">
    <property type="term" value="P:oxalate metabolic process"/>
    <property type="evidence" value="ECO:0007669"/>
    <property type="project" value="InterPro"/>
</dbReference>
<keyword evidence="8" id="KW-0464">Manganese</keyword>
<dbReference type="PANTHER" id="PTHR31321">
    <property type="entry name" value="ACYL-COA THIOESTER HYDROLASE YBHC-RELATED"/>
    <property type="match status" value="1"/>
</dbReference>
<dbReference type="GO" id="GO:0045490">
    <property type="term" value="P:pectin catabolic process"/>
    <property type="evidence" value="ECO:0007669"/>
    <property type="project" value="UniProtKB-UniPathway"/>
</dbReference>